<name>K6DP44_9BACI</name>
<dbReference type="AlphaFoldDB" id="K6DP44"/>
<evidence type="ECO:0000313" key="2">
    <source>
        <dbReference type="Proteomes" id="UP000006316"/>
    </source>
</evidence>
<dbReference type="eggNOG" id="ENOG5030CZ5">
    <property type="taxonomic scope" value="Bacteria"/>
</dbReference>
<dbReference type="PATRIC" id="fig|1117379.3.peg.1447"/>
<dbReference type="RefSeq" id="WP_007084409.1">
    <property type="nucleotide sequence ID" value="NZ_AJLS01000043.1"/>
</dbReference>
<sequence>MKFKIYRCNCRKVWSIQNRKSKVSADTLLINGKWDTELKPERRSNPKGFVTTIGHNHFIFNPAREILEQYDLVAKLVYDKTNVEFNVNNGEYLYFAEDGACYMLRKMIK</sequence>
<accession>K6DP44</accession>
<dbReference type="OrthoDB" id="2883031at2"/>
<reference evidence="1 2" key="1">
    <citation type="journal article" date="2012" name="Front. Microbiol.">
        <title>Redundancy and modularity in membrane-associated dissimilatory nitrate reduction in Bacillus.</title>
        <authorList>
            <person name="Heylen K."/>
            <person name="Keltjens J."/>
        </authorList>
    </citation>
    <scope>NUCLEOTIDE SEQUENCE [LARGE SCALE GENOMIC DNA]</scope>
    <source>
        <strain evidence="2">LMG 21833T</strain>
    </source>
</reference>
<dbReference type="Proteomes" id="UP000006316">
    <property type="component" value="Unassembled WGS sequence"/>
</dbReference>
<proteinExistence type="predicted"/>
<evidence type="ECO:0000313" key="1">
    <source>
        <dbReference type="EMBL" id="EKN70089.1"/>
    </source>
</evidence>
<gene>
    <name evidence="1" type="ORF">BABA_06921</name>
</gene>
<dbReference type="EMBL" id="AJLS01000043">
    <property type="protein sequence ID" value="EKN70089.1"/>
    <property type="molecule type" value="Genomic_DNA"/>
</dbReference>
<organism evidence="1 2">
    <name type="scientific">Neobacillus bataviensis LMG 21833</name>
    <dbReference type="NCBI Taxonomy" id="1117379"/>
    <lineage>
        <taxon>Bacteria</taxon>
        <taxon>Bacillati</taxon>
        <taxon>Bacillota</taxon>
        <taxon>Bacilli</taxon>
        <taxon>Bacillales</taxon>
        <taxon>Bacillaceae</taxon>
        <taxon>Neobacillus</taxon>
    </lineage>
</organism>
<protein>
    <submittedName>
        <fullName evidence="1">Uncharacterized protein</fullName>
    </submittedName>
</protein>
<comment type="caution">
    <text evidence="1">The sequence shown here is derived from an EMBL/GenBank/DDBJ whole genome shotgun (WGS) entry which is preliminary data.</text>
</comment>
<keyword evidence="2" id="KW-1185">Reference proteome</keyword>